<dbReference type="InterPro" id="IPR010658">
    <property type="entry name" value="Nodulin-like"/>
</dbReference>
<sequence length="639" mass="69112">MPPPPSRVQLLSCFIGSNIVALGGGTPYLFSFYAPELLTRCKIPIAKSSTLSLSLTLGSGALGFVAGVVIDRKSPQVSCGIGAFCTFMAYLILRTCYVRQISSVGLISAALILIGFGSVSGYYASVKCCTTNFPRHRGTAGAFPVSLYALAGLLYSSLCARLFKDRMDAVFTFLMYTCSAMILTGCFTLRIHKPPVKVKRRTYSSIASDESSYSNATHAHSAAGTAPATEPINIQTLSSHRDSRGSLSNFKFAMKRSASRISSSTDSLLSFASSHNRSDSFIWAKELPGSLSFWGWGKARPTDSDNSRPIPKRVENAAFQEPDRSQVMPITPTDGSQAPRTPAAAGRRDSLLKFSPHSSPSQELRADGIDLEAELEHEPSFRDSRLYKSVTQPKFIAYYLILALLQGIGQTYIFSVGFVVEALAHSHPSSEINVKAIQSLQVSIISIMSFAGRICAGPVSDLLVKRAKAQREWCILIACGLMIYGSKQILADIVSIKVPHGLQSTDFIQNVSCASFIFGFAFGITFGTFPAIIADQFGTDGFSTIWGLFTTGGIATVKYFSAVFANDLSRNTSPGDTICDKGSMCYAHAFRVDAKFAVGVSLLSLVLITVKYVNKKSTAKRFESNGVFILDEDEDLLDD</sequence>
<feature type="transmembrane region" description="Helical" evidence="6">
    <location>
        <begin position="507"/>
        <end position="533"/>
    </location>
</feature>
<gene>
    <name evidence="8" type="ORF">LAME_0E05336G</name>
</gene>
<dbReference type="Pfam" id="PF06813">
    <property type="entry name" value="Nodulin-like"/>
    <property type="match status" value="1"/>
</dbReference>
<keyword evidence="4 6" id="KW-0472">Membrane</keyword>
<dbReference type="OrthoDB" id="410267at2759"/>
<dbReference type="GO" id="GO:0000329">
    <property type="term" value="C:fungal-type vacuole membrane"/>
    <property type="evidence" value="ECO:0007669"/>
    <property type="project" value="TreeGrafter"/>
</dbReference>
<feature type="transmembrane region" description="Helical" evidence="6">
    <location>
        <begin position="473"/>
        <end position="495"/>
    </location>
</feature>
<evidence type="ECO:0000256" key="3">
    <source>
        <dbReference type="ARBA" id="ARBA00022989"/>
    </source>
</evidence>
<evidence type="ECO:0000256" key="4">
    <source>
        <dbReference type="ARBA" id="ARBA00023136"/>
    </source>
</evidence>
<feature type="region of interest" description="Disordered" evidence="5">
    <location>
        <begin position="315"/>
        <end position="364"/>
    </location>
</feature>
<keyword evidence="9" id="KW-1185">Reference proteome</keyword>
<evidence type="ECO:0000313" key="8">
    <source>
        <dbReference type="EMBL" id="SCU89758.1"/>
    </source>
</evidence>
<dbReference type="EMBL" id="LT598481">
    <property type="protein sequence ID" value="SCU89758.1"/>
    <property type="molecule type" value="Genomic_DNA"/>
</dbReference>
<organism evidence="8 9">
    <name type="scientific">Lachancea meyersii CBS 8951</name>
    <dbReference type="NCBI Taxonomy" id="1266667"/>
    <lineage>
        <taxon>Eukaryota</taxon>
        <taxon>Fungi</taxon>
        <taxon>Dikarya</taxon>
        <taxon>Ascomycota</taxon>
        <taxon>Saccharomycotina</taxon>
        <taxon>Saccharomycetes</taxon>
        <taxon>Saccharomycetales</taxon>
        <taxon>Saccharomycetaceae</taxon>
        <taxon>Lachancea</taxon>
    </lineage>
</organism>
<evidence type="ECO:0000256" key="6">
    <source>
        <dbReference type="SAM" id="Phobius"/>
    </source>
</evidence>
<feature type="transmembrane region" description="Helical" evidence="6">
    <location>
        <begin position="145"/>
        <end position="163"/>
    </location>
</feature>
<dbReference type="Gene3D" id="1.20.1250.20">
    <property type="entry name" value="MFS general substrate transporter like domains"/>
    <property type="match status" value="2"/>
</dbReference>
<dbReference type="Proteomes" id="UP000191144">
    <property type="component" value="Chromosome E"/>
</dbReference>
<evidence type="ECO:0000259" key="7">
    <source>
        <dbReference type="Pfam" id="PF06813"/>
    </source>
</evidence>
<proteinExistence type="predicted"/>
<feature type="transmembrane region" description="Helical" evidence="6">
    <location>
        <begin position="105"/>
        <end position="124"/>
    </location>
</feature>
<comment type="subcellular location">
    <subcellularLocation>
        <location evidence="1">Membrane</location>
        <topology evidence="1">Multi-pass membrane protein</topology>
    </subcellularLocation>
</comment>
<feature type="transmembrane region" description="Helical" evidence="6">
    <location>
        <begin position="395"/>
        <end position="420"/>
    </location>
</feature>
<dbReference type="PANTHER" id="PTHR21576:SF166">
    <property type="entry name" value="ADR278WP"/>
    <property type="match status" value="1"/>
</dbReference>
<evidence type="ECO:0000256" key="5">
    <source>
        <dbReference type="SAM" id="MobiDB-lite"/>
    </source>
</evidence>
<evidence type="ECO:0000313" key="9">
    <source>
        <dbReference type="Proteomes" id="UP000191144"/>
    </source>
</evidence>
<evidence type="ECO:0000256" key="1">
    <source>
        <dbReference type="ARBA" id="ARBA00004141"/>
    </source>
</evidence>
<feature type="domain" description="Nodulin-like" evidence="7">
    <location>
        <begin position="14"/>
        <end position="200"/>
    </location>
</feature>
<accession>A0A1G4JH83</accession>
<feature type="transmembrane region" description="Helical" evidence="6">
    <location>
        <begin position="545"/>
        <end position="565"/>
    </location>
</feature>
<evidence type="ECO:0000256" key="2">
    <source>
        <dbReference type="ARBA" id="ARBA00022692"/>
    </source>
</evidence>
<feature type="transmembrane region" description="Helical" evidence="6">
    <location>
        <begin position="50"/>
        <end position="70"/>
    </location>
</feature>
<dbReference type="SUPFAM" id="SSF103473">
    <property type="entry name" value="MFS general substrate transporter"/>
    <property type="match status" value="2"/>
</dbReference>
<name>A0A1G4JH83_9SACH</name>
<reference evidence="9" key="1">
    <citation type="submission" date="2016-03" db="EMBL/GenBank/DDBJ databases">
        <authorList>
            <person name="Devillers Hugo."/>
        </authorList>
    </citation>
    <scope>NUCLEOTIDE SEQUENCE [LARGE SCALE GENOMIC DNA]</scope>
</reference>
<feature type="transmembrane region" description="Helical" evidence="6">
    <location>
        <begin position="77"/>
        <end position="93"/>
    </location>
</feature>
<dbReference type="InterPro" id="IPR036259">
    <property type="entry name" value="MFS_trans_sf"/>
</dbReference>
<keyword evidence="3 6" id="KW-1133">Transmembrane helix</keyword>
<protein>
    <submittedName>
        <fullName evidence="8">LAME_0E05336g1_1</fullName>
    </submittedName>
</protein>
<dbReference type="PANTHER" id="PTHR21576">
    <property type="entry name" value="UNCHARACTERIZED NODULIN-LIKE PROTEIN"/>
    <property type="match status" value="1"/>
</dbReference>
<dbReference type="AlphaFoldDB" id="A0A1G4JH83"/>
<feature type="transmembrane region" description="Helical" evidence="6">
    <location>
        <begin position="596"/>
        <end position="613"/>
    </location>
</feature>
<feature type="transmembrane region" description="Helical" evidence="6">
    <location>
        <begin position="169"/>
        <end position="191"/>
    </location>
</feature>
<feature type="transmembrane region" description="Helical" evidence="6">
    <location>
        <begin position="12"/>
        <end position="30"/>
    </location>
</feature>
<keyword evidence="2 6" id="KW-0812">Transmembrane</keyword>